<dbReference type="Proteomes" id="UP000509346">
    <property type="component" value="Chromosome"/>
</dbReference>
<dbReference type="EMBL" id="CP058909">
    <property type="protein sequence ID" value="QLH82695.1"/>
    <property type="molecule type" value="Genomic_DNA"/>
</dbReference>
<evidence type="ECO:0000313" key="3">
    <source>
        <dbReference type="Proteomes" id="UP000509346"/>
    </source>
</evidence>
<evidence type="ECO:0000256" key="1">
    <source>
        <dbReference type="SAM" id="Phobius"/>
    </source>
</evidence>
<reference evidence="2 3" key="1">
    <citation type="submission" date="2020-07" db="EMBL/GenBank/DDBJ databases">
        <title>Halosimplex litoreum sp. nov. and Halosimplex rubrum sp. nov., isolated from different salt environments.</title>
        <authorList>
            <person name="Cui H."/>
        </authorList>
    </citation>
    <scope>NUCLEOTIDE SEQUENCE [LARGE SCALE GENOMIC DNA]</scope>
    <source>
        <strain evidence="2 3">R2</strain>
    </source>
</reference>
<keyword evidence="3" id="KW-1185">Reference proteome</keyword>
<dbReference type="KEGG" id="hpel:HZS54_14160"/>
<feature type="transmembrane region" description="Helical" evidence="1">
    <location>
        <begin position="12"/>
        <end position="35"/>
    </location>
</feature>
<name>A0A7D5TD58_9EURY</name>
<proteinExistence type="predicted"/>
<keyword evidence="1" id="KW-0472">Membrane</keyword>
<evidence type="ECO:0008006" key="4">
    <source>
        <dbReference type="Google" id="ProtNLM"/>
    </source>
</evidence>
<feature type="transmembrane region" description="Helical" evidence="1">
    <location>
        <begin position="75"/>
        <end position="96"/>
    </location>
</feature>
<organism evidence="2 3">
    <name type="scientific">Halosimplex pelagicum</name>
    <dbReference type="NCBI Taxonomy" id="869886"/>
    <lineage>
        <taxon>Archaea</taxon>
        <taxon>Methanobacteriati</taxon>
        <taxon>Methanobacteriota</taxon>
        <taxon>Stenosarchaea group</taxon>
        <taxon>Halobacteria</taxon>
        <taxon>Halobacteriales</taxon>
        <taxon>Haloarculaceae</taxon>
        <taxon>Halosimplex</taxon>
    </lineage>
</organism>
<keyword evidence="1" id="KW-1133">Transmembrane helix</keyword>
<feature type="transmembrane region" description="Helical" evidence="1">
    <location>
        <begin position="47"/>
        <end position="66"/>
    </location>
</feature>
<accession>A0A7D5TD58</accession>
<sequence>MSGETKRSGSEAVGWAAFAGVVFAASAAVFVVPWFGWPSVSGGDGSLALASLLAAGIVGAASWLGVERYAGGRPILGGAAAGVLTGVLAHPVAWFLGPILDLEVQAGGSVFLTPFMSVYSLLFVGWLTVPLGAVAGLVTGVVRVAVQRWTGRRVVDSGNVEDGPNTP</sequence>
<protein>
    <recommendedName>
        <fullName evidence="4">DUF5518 domain-containing protein</fullName>
    </recommendedName>
</protein>
<evidence type="ECO:0000313" key="2">
    <source>
        <dbReference type="EMBL" id="QLH82695.1"/>
    </source>
</evidence>
<feature type="transmembrane region" description="Helical" evidence="1">
    <location>
        <begin position="116"/>
        <end position="142"/>
    </location>
</feature>
<dbReference type="AlphaFoldDB" id="A0A7D5TD58"/>
<dbReference type="GeneID" id="56083755"/>
<keyword evidence="1" id="KW-0812">Transmembrane</keyword>
<dbReference type="RefSeq" id="WP_179917765.1">
    <property type="nucleotide sequence ID" value="NZ_CP058909.1"/>
</dbReference>
<gene>
    <name evidence="2" type="ORF">HZS54_14160</name>
</gene>
<dbReference type="OrthoDB" id="386527at2157"/>